<evidence type="ECO:0000313" key="3">
    <source>
        <dbReference type="EMBL" id="SOC58392.1"/>
    </source>
</evidence>
<reference evidence="4" key="1">
    <citation type="submission" date="2017-08" db="EMBL/GenBank/DDBJ databases">
        <authorList>
            <person name="Varghese N."/>
            <person name="Submissions S."/>
        </authorList>
    </citation>
    <scope>NUCLEOTIDE SEQUENCE [LARGE SCALE GENOMIC DNA]</scope>
    <source>
        <strain evidence="4">USBA17B2</strain>
    </source>
</reference>
<dbReference type="AlphaFoldDB" id="A0A285VWK5"/>
<evidence type="ECO:0000256" key="1">
    <source>
        <dbReference type="SAM" id="Phobius"/>
    </source>
</evidence>
<keyword evidence="1" id="KW-0472">Membrane</keyword>
<feature type="domain" description="NAD(P)-binding" evidence="2">
    <location>
        <begin position="10"/>
        <end position="113"/>
    </location>
</feature>
<dbReference type="RefSeq" id="WP_097189446.1">
    <property type="nucleotide sequence ID" value="NZ_OBQK01000034.1"/>
</dbReference>
<feature type="transmembrane region" description="Helical" evidence="1">
    <location>
        <begin position="312"/>
        <end position="333"/>
    </location>
</feature>
<dbReference type="PANTHER" id="PTHR12126:SF11">
    <property type="entry name" value="NADH DEHYDROGENASE [UBIQUINONE] 1 ALPHA SUBCOMPLEX SUBUNIT 9, MITOCHONDRIAL"/>
    <property type="match status" value="1"/>
</dbReference>
<accession>A0A285VWK5</accession>
<proteinExistence type="predicted"/>
<name>A0A285VWK5_9MICO</name>
<dbReference type="PANTHER" id="PTHR12126">
    <property type="entry name" value="NADH-UBIQUINONE OXIDOREDUCTASE 39 KDA SUBUNIT-RELATED"/>
    <property type="match status" value="1"/>
</dbReference>
<dbReference type="STRING" id="1122622.GCA_000421185_01400"/>
<dbReference type="Gene3D" id="3.40.50.720">
    <property type="entry name" value="NAD(P)-binding Rossmann-like Domain"/>
    <property type="match status" value="1"/>
</dbReference>
<sequence length="338" mass="36332">MNPRTALVTGASGYIGGLLVPRLLQEGYDVRVLTRSGSLDAPWVGQVDVHQGDATREEDLRSALRGVDVAYYLIHSMDGSGDFVRRDRDLAEGFGRAARQEDVGRIVYLSGLHPPGEKLSTHLASRVEVGDLLMASGVPTAVLQAATVIGRGSASFEMLRYLTSRLPAMVAPKWLRNRIQPVGIDDVLHWLTAAARLPEDVNRTFDIGGPDVLTYEEMMQGFAEETGQRRRIILTLPVMTPWLASHWVGLVTPVDAAVAKPLVGSLVHEVVCREQDLEQLVGAPEGGVTPYRESVRRAMEGVEADPQHATQIAGALVGAVVGAVVAAGVGALVRGARR</sequence>
<keyword evidence="1" id="KW-1133">Transmembrane helix</keyword>
<dbReference type="InterPro" id="IPR051207">
    <property type="entry name" value="ComplexI_NDUFA9_subunit"/>
</dbReference>
<dbReference type="InterPro" id="IPR036291">
    <property type="entry name" value="NAD(P)-bd_dom_sf"/>
</dbReference>
<dbReference type="InterPro" id="IPR016040">
    <property type="entry name" value="NAD(P)-bd_dom"/>
</dbReference>
<dbReference type="GO" id="GO:0044877">
    <property type="term" value="F:protein-containing complex binding"/>
    <property type="evidence" value="ECO:0007669"/>
    <property type="project" value="TreeGrafter"/>
</dbReference>
<dbReference type="Proteomes" id="UP000219688">
    <property type="component" value="Unassembled WGS sequence"/>
</dbReference>
<dbReference type="SUPFAM" id="SSF51735">
    <property type="entry name" value="NAD(P)-binding Rossmann-fold domains"/>
    <property type="match status" value="1"/>
</dbReference>
<gene>
    <name evidence="3" type="ORF">SAMN05421879_1342</name>
</gene>
<dbReference type="OrthoDB" id="9774199at2"/>
<evidence type="ECO:0000313" key="4">
    <source>
        <dbReference type="Proteomes" id="UP000219688"/>
    </source>
</evidence>
<keyword evidence="1" id="KW-0812">Transmembrane</keyword>
<protein>
    <submittedName>
        <fullName evidence="3">Uncharacterized conserved protein YbjT, contains NAD(P)-binding and DUF2867 domains</fullName>
    </submittedName>
</protein>
<dbReference type="EMBL" id="OBQK01000034">
    <property type="protein sequence ID" value="SOC58392.1"/>
    <property type="molecule type" value="Genomic_DNA"/>
</dbReference>
<dbReference type="Pfam" id="PF13460">
    <property type="entry name" value="NAD_binding_10"/>
    <property type="match status" value="1"/>
</dbReference>
<evidence type="ECO:0000259" key="2">
    <source>
        <dbReference type="Pfam" id="PF13460"/>
    </source>
</evidence>
<keyword evidence="4" id="KW-1185">Reference proteome</keyword>
<organism evidence="3 4">
    <name type="scientific">Ornithinimicrobium cerasi</name>
    <dbReference type="NCBI Taxonomy" id="2248773"/>
    <lineage>
        <taxon>Bacteria</taxon>
        <taxon>Bacillati</taxon>
        <taxon>Actinomycetota</taxon>
        <taxon>Actinomycetes</taxon>
        <taxon>Micrococcales</taxon>
        <taxon>Ornithinimicrobiaceae</taxon>
        <taxon>Ornithinimicrobium</taxon>
    </lineage>
</organism>